<name>A0A1Y6CDW4_9BACT</name>
<evidence type="ECO:0000313" key="2">
    <source>
        <dbReference type="Proteomes" id="UP000192907"/>
    </source>
</evidence>
<dbReference type="RefSeq" id="WP_143478237.1">
    <property type="nucleotide sequence ID" value="NZ_FWZT01000019.1"/>
</dbReference>
<dbReference type="STRING" id="1513793.SAMN06296036_11974"/>
<dbReference type="AlphaFoldDB" id="A0A1Y6CDW4"/>
<dbReference type="SUPFAM" id="SSF53850">
    <property type="entry name" value="Periplasmic binding protein-like II"/>
    <property type="match status" value="1"/>
</dbReference>
<gene>
    <name evidence="1" type="ORF">SAMN06296036_11974</name>
</gene>
<accession>A0A1Y6CDW4</accession>
<organism evidence="1 2">
    <name type="scientific">Pseudobacteriovorax antillogorgiicola</name>
    <dbReference type="NCBI Taxonomy" id="1513793"/>
    <lineage>
        <taxon>Bacteria</taxon>
        <taxon>Pseudomonadati</taxon>
        <taxon>Bdellovibrionota</taxon>
        <taxon>Oligoflexia</taxon>
        <taxon>Oligoflexales</taxon>
        <taxon>Pseudobacteriovoracaceae</taxon>
        <taxon>Pseudobacteriovorax</taxon>
    </lineage>
</organism>
<reference evidence="2" key="1">
    <citation type="submission" date="2017-04" db="EMBL/GenBank/DDBJ databases">
        <authorList>
            <person name="Varghese N."/>
            <person name="Submissions S."/>
        </authorList>
    </citation>
    <scope>NUCLEOTIDE SEQUENCE [LARGE SCALE GENOMIC DNA]</scope>
    <source>
        <strain evidence="2">RKEM611</strain>
    </source>
</reference>
<sequence>MNRDCPNLIKLARKAGRGWPLLTRLTAIYCLMVLIPNSVSARERQRGQARLDNLIGTFKIPGLVEADQSGKLEGVFVQLARQVVLGGKPSSEIILLPPKRVKYLIAKNMLLGFFPATERMEEGASDKYCRSTAFAEKLDYVYFLNNTKPAHSMRDLKGKRVLVTAGYPYDPKILKNPDVEITFGVSDEASLKMLNLGRVDYFIGEELSAAIALEKLGYSNIRYNNRFPVGTEQVFFVFLKTKEGLAQCEKVNQRLIDLKGKGLWDWAAVKQGILKKLGTMAFQLFPGP</sequence>
<dbReference type="EMBL" id="FWZT01000019">
    <property type="protein sequence ID" value="SMF58185.1"/>
    <property type="molecule type" value="Genomic_DNA"/>
</dbReference>
<dbReference type="Gene3D" id="3.40.190.10">
    <property type="entry name" value="Periplasmic binding protein-like II"/>
    <property type="match status" value="1"/>
</dbReference>
<proteinExistence type="predicted"/>
<dbReference type="Proteomes" id="UP000192907">
    <property type="component" value="Unassembled WGS sequence"/>
</dbReference>
<protein>
    <submittedName>
        <fullName evidence="1">ABC-type amino acid transport substrate-binding protein</fullName>
    </submittedName>
</protein>
<keyword evidence="2" id="KW-1185">Reference proteome</keyword>
<evidence type="ECO:0000313" key="1">
    <source>
        <dbReference type="EMBL" id="SMF58185.1"/>
    </source>
</evidence>